<dbReference type="PANTHER" id="PTHR15837">
    <property type="entry name" value="RAN GUANINE NUCLEOTIDE RELEASE FACTOR"/>
    <property type="match status" value="1"/>
</dbReference>
<evidence type="ECO:0000256" key="3">
    <source>
        <dbReference type="ARBA" id="ARBA00022927"/>
    </source>
</evidence>
<accession>A0A2B7WUH5</accession>
<dbReference type="AlphaFoldDB" id="A0A2B7WUH5"/>
<dbReference type="GO" id="GO:0031267">
    <property type="term" value="F:small GTPase binding"/>
    <property type="evidence" value="ECO:0007669"/>
    <property type="project" value="TreeGrafter"/>
</dbReference>
<name>A0A2B7WUH5_9EURO</name>
<keyword evidence="3" id="KW-0653">Protein transport</keyword>
<dbReference type="OrthoDB" id="10255285at2759"/>
<protein>
    <submittedName>
        <fullName evidence="5">Uncharacterized protein</fullName>
    </submittedName>
</protein>
<organism evidence="5 6">
    <name type="scientific">Helicocarpus griseus UAMH5409</name>
    <dbReference type="NCBI Taxonomy" id="1447875"/>
    <lineage>
        <taxon>Eukaryota</taxon>
        <taxon>Fungi</taxon>
        <taxon>Dikarya</taxon>
        <taxon>Ascomycota</taxon>
        <taxon>Pezizomycotina</taxon>
        <taxon>Eurotiomycetes</taxon>
        <taxon>Eurotiomycetidae</taxon>
        <taxon>Onygenales</taxon>
        <taxon>Ajellomycetaceae</taxon>
        <taxon>Helicocarpus</taxon>
    </lineage>
</organism>
<dbReference type="GO" id="GO:0005634">
    <property type="term" value="C:nucleus"/>
    <property type="evidence" value="ECO:0007669"/>
    <property type="project" value="TreeGrafter"/>
</dbReference>
<dbReference type="EMBL" id="PDNB01000188">
    <property type="protein sequence ID" value="PGH00315.1"/>
    <property type="molecule type" value="Genomic_DNA"/>
</dbReference>
<keyword evidence="2" id="KW-0813">Transport</keyword>
<evidence type="ECO:0000256" key="4">
    <source>
        <dbReference type="SAM" id="MobiDB-lite"/>
    </source>
</evidence>
<comment type="caution">
    <text evidence="5">The sequence shown here is derived from an EMBL/GenBank/DDBJ whole genome shotgun (WGS) entry which is preliminary data.</text>
</comment>
<evidence type="ECO:0000313" key="6">
    <source>
        <dbReference type="Proteomes" id="UP000223968"/>
    </source>
</evidence>
<dbReference type="Proteomes" id="UP000223968">
    <property type="component" value="Unassembled WGS sequence"/>
</dbReference>
<gene>
    <name evidence="5" type="ORF">AJ79_08246</name>
</gene>
<keyword evidence="6" id="KW-1185">Reference proteome</keyword>
<dbReference type="InterPro" id="IPR007681">
    <property type="entry name" value="Mog1"/>
</dbReference>
<dbReference type="InterPro" id="IPR016123">
    <property type="entry name" value="Mog1/PsbP_a/b/a-sand"/>
</dbReference>
<dbReference type="STRING" id="1447875.A0A2B7WUH5"/>
<dbReference type="SUPFAM" id="SSF55724">
    <property type="entry name" value="Mog1p/PsbP-like"/>
    <property type="match status" value="1"/>
</dbReference>
<comment type="similarity">
    <text evidence="1">Belongs to the MOG1 family.</text>
</comment>
<feature type="region of interest" description="Disordered" evidence="4">
    <location>
        <begin position="34"/>
        <end position="54"/>
    </location>
</feature>
<dbReference type="PANTHER" id="PTHR15837:SF0">
    <property type="entry name" value="RAN GUANINE NUCLEOTIDE RELEASE FACTOR"/>
    <property type="match status" value="1"/>
</dbReference>
<feature type="compositionally biased region" description="Polar residues" evidence="4">
    <location>
        <begin position="38"/>
        <end position="52"/>
    </location>
</feature>
<dbReference type="Gene3D" id="3.40.1000.10">
    <property type="entry name" value="Mog1/PsbP, alpha/beta/alpha sandwich"/>
    <property type="match status" value="1"/>
</dbReference>
<sequence length="196" mass="21197">MRPVPDHQEAFMSNITRTSILIEVTERLSLSQLQQLQPPATSTNISPSNTTADEPLAQDLNATAYHLHEVCELSGDSYEILDNPRPIQLPKLAGVPAYLAQALLSSGARPQQQQQQGQGGQSVAAVAAAGGTSTCHFLLIRLKEKNTDIIAYIVVPHAGLENAADAGAVAREEMFAHEAMAKIMETFEIRDYGLFC</sequence>
<dbReference type="Pfam" id="PF04603">
    <property type="entry name" value="Mog1"/>
    <property type="match status" value="1"/>
</dbReference>
<dbReference type="GO" id="GO:0005085">
    <property type="term" value="F:guanyl-nucleotide exchange factor activity"/>
    <property type="evidence" value="ECO:0007669"/>
    <property type="project" value="TreeGrafter"/>
</dbReference>
<evidence type="ECO:0000256" key="1">
    <source>
        <dbReference type="ARBA" id="ARBA00010307"/>
    </source>
</evidence>
<evidence type="ECO:0000313" key="5">
    <source>
        <dbReference type="EMBL" id="PGH00315.1"/>
    </source>
</evidence>
<reference evidence="5 6" key="1">
    <citation type="submission" date="2017-10" db="EMBL/GenBank/DDBJ databases">
        <title>Comparative genomics in systemic dimorphic fungi from Ajellomycetaceae.</title>
        <authorList>
            <person name="Munoz J.F."/>
            <person name="Mcewen J.G."/>
            <person name="Clay O.K."/>
            <person name="Cuomo C.A."/>
        </authorList>
    </citation>
    <scope>NUCLEOTIDE SEQUENCE [LARGE SCALE GENOMIC DNA]</scope>
    <source>
        <strain evidence="5 6">UAMH5409</strain>
    </source>
</reference>
<dbReference type="GO" id="GO:0006606">
    <property type="term" value="P:protein import into nucleus"/>
    <property type="evidence" value="ECO:0007669"/>
    <property type="project" value="TreeGrafter"/>
</dbReference>
<proteinExistence type="inferred from homology"/>
<evidence type="ECO:0000256" key="2">
    <source>
        <dbReference type="ARBA" id="ARBA00022448"/>
    </source>
</evidence>